<protein>
    <submittedName>
        <fullName evidence="1">Uncharacterized protein</fullName>
    </submittedName>
</protein>
<proteinExistence type="predicted"/>
<reference evidence="2" key="1">
    <citation type="submission" date="2016-06" db="EMBL/GenBank/DDBJ databases">
        <title>Parallel loss of symbiosis genes in relatives of nitrogen-fixing non-legume Parasponia.</title>
        <authorList>
            <person name="Van Velzen R."/>
            <person name="Holmer R."/>
            <person name="Bu F."/>
            <person name="Rutten L."/>
            <person name="Van Zeijl A."/>
            <person name="Liu W."/>
            <person name="Santuari L."/>
            <person name="Cao Q."/>
            <person name="Sharma T."/>
            <person name="Shen D."/>
            <person name="Roswanjaya Y."/>
            <person name="Wardhani T."/>
            <person name="Kalhor M.S."/>
            <person name="Jansen J."/>
            <person name="Van den Hoogen J."/>
            <person name="Gungor B."/>
            <person name="Hartog M."/>
            <person name="Hontelez J."/>
            <person name="Verver J."/>
            <person name="Yang W.-C."/>
            <person name="Schijlen E."/>
            <person name="Repin R."/>
            <person name="Schilthuizen M."/>
            <person name="Schranz E."/>
            <person name="Heidstra R."/>
            <person name="Miyata K."/>
            <person name="Fedorova E."/>
            <person name="Kohlen W."/>
            <person name="Bisseling T."/>
            <person name="Smit S."/>
            <person name="Geurts R."/>
        </authorList>
    </citation>
    <scope>NUCLEOTIDE SEQUENCE [LARGE SCALE GENOMIC DNA]</scope>
    <source>
        <strain evidence="2">cv. WU1-14</strain>
    </source>
</reference>
<dbReference type="AlphaFoldDB" id="A0A2P5CXV7"/>
<dbReference type="OrthoDB" id="1869436at2759"/>
<gene>
    <name evidence="1" type="ORF">PanWU01x14_113500</name>
</gene>
<sequence length="203" mass="23779">MDFFEEKRTNFKAPWYKVFNGAVGYNFHGSYKVLLYTSTTAPKRYRVAASLPLPPFSPFFLVNKVIINMENEGVDDVYQFTPSQSSQGERKYKKKPIGMTQMNELIIKRSDNKKEVVTYNEWGQLTGDEEHPPASYAPWIESKVWDEFVKKRLSAEWEEARKVQQRRAMQNKYPQRMSRLGYAELEAKIKKDEGRCGINRAEL</sequence>
<accession>A0A2P5CXV7</accession>
<dbReference type="Proteomes" id="UP000237105">
    <property type="component" value="Unassembled WGS sequence"/>
</dbReference>
<comment type="caution">
    <text evidence="1">The sequence shown here is derived from an EMBL/GenBank/DDBJ whole genome shotgun (WGS) entry which is preliminary data.</text>
</comment>
<dbReference type="EMBL" id="JXTB01000084">
    <property type="protein sequence ID" value="PON65861.1"/>
    <property type="molecule type" value="Genomic_DNA"/>
</dbReference>
<name>A0A2P5CXV7_PARAD</name>
<organism evidence="1 2">
    <name type="scientific">Parasponia andersonii</name>
    <name type="common">Sponia andersonii</name>
    <dbReference type="NCBI Taxonomy" id="3476"/>
    <lineage>
        <taxon>Eukaryota</taxon>
        <taxon>Viridiplantae</taxon>
        <taxon>Streptophyta</taxon>
        <taxon>Embryophyta</taxon>
        <taxon>Tracheophyta</taxon>
        <taxon>Spermatophyta</taxon>
        <taxon>Magnoliopsida</taxon>
        <taxon>eudicotyledons</taxon>
        <taxon>Gunneridae</taxon>
        <taxon>Pentapetalae</taxon>
        <taxon>rosids</taxon>
        <taxon>fabids</taxon>
        <taxon>Rosales</taxon>
        <taxon>Cannabaceae</taxon>
        <taxon>Parasponia</taxon>
    </lineage>
</organism>
<keyword evidence="2" id="KW-1185">Reference proteome</keyword>
<evidence type="ECO:0000313" key="2">
    <source>
        <dbReference type="Proteomes" id="UP000237105"/>
    </source>
</evidence>
<evidence type="ECO:0000313" key="1">
    <source>
        <dbReference type="EMBL" id="PON65861.1"/>
    </source>
</evidence>